<keyword evidence="5" id="KW-1185">Reference proteome</keyword>
<organism evidence="4 5">
    <name type="scientific">Esox lucius</name>
    <name type="common">Northern pike</name>
    <dbReference type="NCBI Taxonomy" id="8010"/>
    <lineage>
        <taxon>Eukaryota</taxon>
        <taxon>Metazoa</taxon>
        <taxon>Chordata</taxon>
        <taxon>Craniata</taxon>
        <taxon>Vertebrata</taxon>
        <taxon>Euteleostomi</taxon>
        <taxon>Actinopterygii</taxon>
        <taxon>Neopterygii</taxon>
        <taxon>Teleostei</taxon>
        <taxon>Protacanthopterygii</taxon>
        <taxon>Esociformes</taxon>
        <taxon>Esocidae</taxon>
        <taxon>Esox</taxon>
    </lineage>
</organism>
<reference evidence="4" key="2">
    <citation type="submission" date="2025-08" db="UniProtKB">
        <authorList>
            <consortium name="Ensembl"/>
        </authorList>
    </citation>
    <scope>IDENTIFICATION</scope>
</reference>
<sequence length="1327" mass="144329">MSFGWFSKAEVKSPDVDVSLPKEDISLPEGKVEVKKPDVEMTAPEMTAEVKHDIELQGQGSKFKLPKFGISMPKVTGPQIDLGVSKKEIDVTLPGAKVEVQPPNVELQQPSGEVNVPEGAATDVDVKMKKPHMSFGWFSKAEVKSPEVDVSLPKVDISLPEGKVEVKKPDVEITAPEMTAELKHDIEVDAQGSKFKLPKFGISMPKVKGPQIDLGVSKKEIDVTLPGAKVEVQPPNVELQQPSGEVNVPEGAATDVDVKMKKPHMSFGWFSKAEVKSPEVDVSLPKVDISLPEGKVEVKKPDVEITAPEMTAELKHDIEVDAQGSKFKLPKFGISMPKVKGPQIDLGVSKKEIDVTLPGAKVEVQPPNVELQQPSGEVNVPEGAATDVDVKMKKPHMSFGWFSKAEVKSPEVDVSLPKVDISLPEAKVEVKKPDVEKTAPEMTAELKHDVEVEGPGSKFKLPKFGISMPKVKGPQIDLGVSKKEIDVTLPGAKVDCQPPNVEAKLPSGEVNIPEGAATDVDVKMKKPQMSFGWFSKAEVKSPEVDVSLPKVDISLPEAKVEVKKPDVEMTAPEMTAEVKHDIELQGQGSKFKLPKFGISMPKVTGPQIDLGVSKKEIDVTLPGAKVEVQPPNVELQQPSGEVNLPEGAATDVDVKMKKPQMSFGWFSKAEVKSPEVDVSLPKVDISLPEGKVEVKKPDVEMTAPEMTAELKHDVEVEGPGSKFKLPKFGISMPKVKGPQIDLGVSKKEIDVTLPGAKVDCQPPNVELQQPSGEVNIPERAATDVDLKMKKPQMSFGWFSKAEVKSPEVDVSLPKVDISLPEGKVEVKKPEMERTAPEMTAELKHEIELDGQGSKFKLPKFGISMPKVKGPQIDLGVSKKEIDVTLPGAKVEVQPPIVEPKLPSDVEITVDGQGSKFKLPKFGISMPKVKGPQIDLGVSKKEIDVIVPGAKVEVQPPNVELQQPSGEVNIPEGAATDVDVKMKKPHMSFGWFSKAEVKSPEVDVSLPTVDISHPGGKFEVKKPDLETTAPEIQVDVQVNIPEGATTEIDAKMKKPRMSFGWFSKPELKPTEVDVSHSQVDISLPERKVDVNVPEIEMSDPGIQLEMKQERSSVKIESSEVDTKDVVGSPSRFKMPNIKFPKFGATSKVLIDDSDKDKDMHAEVVAASFQRDFPESSDKVEGSSEINLHDAGLERPSVEGRMARAEVDDISKPSIDDNVHGSPNKGQASPSKGQGSPSKFKLPTFKMPKLRISKSKTENEQKDITPNVILENNENPEEPHGQEKSTKFTLTTFGEPPPVWRCMNVGDVVVFLLSGTWQCCSGCTWVSGH</sequence>
<accession>A0AAY5KTL3</accession>
<gene>
    <name evidence="4" type="primary">AHNAK</name>
</gene>
<proteinExistence type="predicted"/>
<dbReference type="PANTHER" id="PTHR23348">
    <property type="entry name" value="PERIAXIN/AHNAK"/>
    <property type="match status" value="1"/>
</dbReference>
<comment type="subcellular location">
    <subcellularLocation>
        <location evidence="1">Nucleus</location>
    </subcellularLocation>
</comment>
<protein>
    <submittedName>
        <fullName evidence="4">Uncharacterized protein</fullName>
    </submittedName>
</protein>
<evidence type="ECO:0000256" key="1">
    <source>
        <dbReference type="ARBA" id="ARBA00004123"/>
    </source>
</evidence>
<feature type="compositionally biased region" description="Polar residues" evidence="3">
    <location>
        <begin position="1222"/>
        <end position="1235"/>
    </location>
</feature>
<evidence type="ECO:0000313" key="5">
    <source>
        <dbReference type="Proteomes" id="UP000265140"/>
    </source>
</evidence>
<evidence type="ECO:0000313" key="4">
    <source>
        <dbReference type="Ensembl" id="ENSELUP00000089847.1"/>
    </source>
</evidence>
<dbReference type="GO" id="GO:0005737">
    <property type="term" value="C:cytoplasm"/>
    <property type="evidence" value="ECO:0007669"/>
    <property type="project" value="TreeGrafter"/>
</dbReference>
<feature type="region of interest" description="Disordered" evidence="3">
    <location>
        <begin position="1171"/>
        <end position="1240"/>
    </location>
</feature>
<dbReference type="Ensembl" id="ENSELUT00000090194.1">
    <property type="protein sequence ID" value="ENSELUP00000089847.1"/>
    <property type="gene ID" value="ENSELUG00000039766.1"/>
</dbReference>
<dbReference type="InterPro" id="IPR052082">
    <property type="entry name" value="Myelin_sheath_structural"/>
</dbReference>
<reference evidence="4" key="3">
    <citation type="submission" date="2025-09" db="UniProtKB">
        <authorList>
            <consortium name="Ensembl"/>
        </authorList>
    </citation>
    <scope>IDENTIFICATION</scope>
</reference>
<evidence type="ECO:0000256" key="2">
    <source>
        <dbReference type="ARBA" id="ARBA00023242"/>
    </source>
</evidence>
<evidence type="ECO:0000256" key="3">
    <source>
        <dbReference type="SAM" id="MobiDB-lite"/>
    </source>
</evidence>
<keyword evidence="2" id="KW-0539">Nucleus</keyword>
<dbReference type="GeneTree" id="ENSGT00940000154902"/>
<dbReference type="GO" id="GO:0043484">
    <property type="term" value="P:regulation of RNA splicing"/>
    <property type="evidence" value="ECO:0007669"/>
    <property type="project" value="TreeGrafter"/>
</dbReference>
<feature type="compositionally biased region" description="Basic and acidic residues" evidence="3">
    <location>
        <begin position="1171"/>
        <end position="1217"/>
    </location>
</feature>
<dbReference type="Proteomes" id="UP000265140">
    <property type="component" value="Chromosome 15"/>
</dbReference>
<dbReference type="PANTHER" id="PTHR23348:SF16">
    <property type="entry name" value="LEUCINE RICH REPEAT FAMILY PROTEIN"/>
    <property type="match status" value="1"/>
</dbReference>
<name>A0AAY5KTL3_ESOLU</name>
<reference evidence="4 5" key="1">
    <citation type="submission" date="2020-02" db="EMBL/GenBank/DDBJ databases">
        <title>Esox lucius (northern pike) genome, fEsoLuc1, primary haplotype.</title>
        <authorList>
            <person name="Myers G."/>
            <person name="Karagic N."/>
            <person name="Meyer A."/>
            <person name="Pippel M."/>
            <person name="Reichard M."/>
            <person name="Winkler S."/>
            <person name="Tracey A."/>
            <person name="Sims Y."/>
            <person name="Howe K."/>
            <person name="Rhie A."/>
            <person name="Formenti G."/>
            <person name="Durbin R."/>
            <person name="Fedrigo O."/>
            <person name="Jarvis E.D."/>
        </authorList>
    </citation>
    <scope>NUCLEOTIDE SEQUENCE [LARGE SCALE GENOMIC DNA]</scope>
</reference>
<dbReference type="GO" id="GO:0005634">
    <property type="term" value="C:nucleus"/>
    <property type="evidence" value="ECO:0007669"/>
    <property type="project" value="UniProtKB-SubCell"/>
</dbReference>